<dbReference type="AlphaFoldDB" id="R9H504"/>
<dbReference type="EMBL" id="ASSN01000024">
    <property type="protein sequence ID" value="EOR98993.1"/>
    <property type="molecule type" value="Genomic_DNA"/>
</dbReference>
<comment type="caution">
    <text evidence="1">The sequence shown here is derived from an EMBL/GenBank/DDBJ whole genome shotgun (WGS) entry which is preliminary data.</text>
</comment>
<name>R9H504_PHOVU</name>
<accession>R9H504</accession>
<evidence type="ECO:0000313" key="1">
    <source>
        <dbReference type="EMBL" id="EOR98993.1"/>
    </source>
</evidence>
<sequence length="172" mass="20216">MQESVIDFFIPQCQMKNIPTKNFGICDDEDESAKTPAYVSIDPTDKWVAIVQNRTEKPINFTAVDNCIEIRRANGDMDNRCDAILTNDEHIVFIELKVQRTSGWITHAVDEQLQTTIDHFKENCDIDKYRYKRAFVCNRKFPRFNASNKEKMNVFYKKNHIRLSIEQTIVFK</sequence>
<evidence type="ECO:0000313" key="2">
    <source>
        <dbReference type="Proteomes" id="UP000014151"/>
    </source>
</evidence>
<dbReference type="PATRIC" id="fig|1235786.3.peg.3459"/>
<dbReference type="HOGENOM" id="CLU_126054_0_0_10"/>
<gene>
    <name evidence="1" type="ORF">C800_03323</name>
</gene>
<reference evidence="1 2" key="1">
    <citation type="submission" date="2013-04" db="EMBL/GenBank/DDBJ databases">
        <title>The Genome Sequence of Bacteroides vulgatus dnLKV7.</title>
        <authorList>
            <consortium name="The Broad Institute Genomics Platform"/>
            <consortium name="The Broad Institute Genome Sequencing Center for Infectious Disease"/>
            <person name="Earl A."/>
            <person name="Xavier R."/>
            <person name="Kuhn K."/>
            <person name="Stappenbeck T."/>
            <person name="Walker B."/>
            <person name="Young S."/>
            <person name="Zeng Q."/>
            <person name="Gargeya S."/>
            <person name="Fitzgerald M."/>
            <person name="Haas B."/>
            <person name="Abouelleil A."/>
            <person name="Allen A.W."/>
            <person name="Alvarado L."/>
            <person name="Arachchi H.M."/>
            <person name="Berlin A.M."/>
            <person name="Chapman S.B."/>
            <person name="Gainer-Dewar J."/>
            <person name="Goldberg J."/>
            <person name="Griggs A."/>
            <person name="Gujja S."/>
            <person name="Hansen M."/>
            <person name="Howarth C."/>
            <person name="Imamovic A."/>
            <person name="Ireland A."/>
            <person name="Larimer J."/>
            <person name="McCowan C."/>
            <person name="Murphy C."/>
            <person name="Pearson M."/>
            <person name="Poon T.W."/>
            <person name="Priest M."/>
            <person name="Roberts A."/>
            <person name="Saif S."/>
            <person name="Shea T."/>
            <person name="Sisk P."/>
            <person name="Sykes S."/>
            <person name="Wortman J."/>
            <person name="Nusbaum C."/>
            <person name="Birren B."/>
        </authorList>
    </citation>
    <scope>NUCLEOTIDE SEQUENCE [LARGE SCALE GENOMIC DNA]</scope>
    <source>
        <strain evidence="2">dnLKV7</strain>
    </source>
</reference>
<organism evidence="1 2">
    <name type="scientific">Phocaeicola vulgatus dnLKV7</name>
    <dbReference type="NCBI Taxonomy" id="1235786"/>
    <lineage>
        <taxon>Bacteria</taxon>
        <taxon>Pseudomonadati</taxon>
        <taxon>Bacteroidota</taxon>
        <taxon>Bacteroidia</taxon>
        <taxon>Bacteroidales</taxon>
        <taxon>Bacteroidaceae</taxon>
        <taxon>Phocaeicola</taxon>
    </lineage>
</organism>
<protein>
    <submittedName>
        <fullName evidence="1">Uncharacterized protein</fullName>
    </submittedName>
</protein>
<dbReference type="Proteomes" id="UP000014151">
    <property type="component" value="Unassembled WGS sequence"/>
</dbReference>
<proteinExistence type="predicted"/>